<accession>A0AAN4R2G1</accession>
<feature type="domain" description="HPr kinase/phosphorylase C-terminal" evidence="1">
    <location>
        <begin position="1"/>
        <end position="56"/>
    </location>
</feature>
<dbReference type="SUPFAM" id="SSF53795">
    <property type="entry name" value="PEP carboxykinase-like"/>
    <property type="match status" value="1"/>
</dbReference>
<dbReference type="InterPro" id="IPR011104">
    <property type="entry name" value="Hpr_kin/Pase_C"/>
</dbReference>
<gene>
    <name evidence="2" type="ORF">ABO01nite_11590</name>
</gene>
<dbReference type="GO" id="GO:0005524">
    <property type="term" value="F:ATP binding"/>
    <property type="evidence" value="ECO:0007669"/>
    <property type="project" value="InterPro"/>
</dbReference>
<proteinExistence type="predicted"/>
<dbReference type="EMBL" id="BJVS01000002">
    <property type="protein sequence ID" value="GEL53152.1"/>
    <property type="molecule type" value="Genomic_DNA"/>
</dbReference>
<dbReference type="KEGG" id="abg:Asbog_00491"/>
<evidence type="ECO:0000313" key="2">
    <source>
        <dbReference type="EMBL" id="GEL53152.1"/>
    </source>
</evidence>
<sequence length="141" mass="15046">MLTGQSGCGKSSLLLRLIDSGLDLVGDDRLVIRDLHASAPPALAGMIEIRGLGLVRMPYRATARLGLHVHLSIPSRPVRLPEKTVEPDTGLWQMTLNGFHADAVAIIRTALRCRLGNFTLLCGLNGGNASCLPLPSDLEEG</sequence>
<dbReference type="Pfam" id="PF07475">
    <property type="entry name" value="Hpr_kinase_C"/>
    <property type="match status" value="1"/>
</dbReference>
<dbReference type="Proteomes" id="UP000321287">
    <property type="component" value="Unassembled WGS sequence"/>
</dbReference>
<reference evidence="2 3" key="1">
    <citation type="submission" date="2019-07" db="EMBL/GenBank/DDBJ databases">
        <title>Whole genome shotgun sequence of Asaia bogorensis NBRC 16594.</title>
        <authorList>
            <person name="Hosoyama A."/>
            <person name="Uohara A."/>
            <person name="Ohji S."/>
            <person name="Ichikawa N."/>
        </authorList>
    </citation>
    <scope>NUCLEOTIDE SEQUENCE [LARGE SCALE GENOMIC DNA]</scope>
    <source>
        <strain evidence="2 3">NBRC 16594</strain>
    </source>
</reference>
<evidence type="ECO:0000259" key="1">
    <source>
        <dbReference type="Pfam" id="PF07475"/>
    </source>
</evidence>
<keyword evidence="2" id="KW-0418">Kinase</keyword>
<dbReference type="AlphaFoldDB" id="A0AAN4R2G1"/>
<dbReference type="InterPro" id="IPR027417">
    <property type="entry name" value="P-loop_NTPase"/>
</dbReference>
<protein>
    <submittedName>
        <fullName evidence="2">HPr kinase</fullName>
    </submittedName>
</protein>
<keyword evidence="3" id="KW-1185">Reference proteome</keyword>
<name>A0AAN4R2G1_9PROT</name>
<dbReference type="GO" id="GO:0000155">
    <property type="term" value="F:phosphorelay sensor kinase activity"/>
    <property type="evidence" value="ECO:0007669"/>
    <property type="project" value="InterPro"/>
</dbReference>
<organism evidence="2 3">
    <name type="scientific">Asaia bogorensis NBRC 16594</name>
    <dbReference type="NCBI Taxonomy" id="1231624"/>
    <lineage>
        <taxon>Bacteria</taxon>
        <taxon>Pseudomonadati</taxon>
        <taxon>Pseudomonadota</taxon>
        <taxon>Alphaproteobacteria</taxon>
        <taxon>Acetobacterales</taxon>
        <taxon>Acetobacteraceae</taxon>
        <taxon>Asaia</taxon>
    </lineage>
</organism>
<comment type="caution">
    <text evidence="2">The sequence shown here is derived from an EMBL/GenBank/DDBJ whole genome shotgun (WGS) entry which is preliminary data.</text>
</comment>
<evidence type="ECO:0000313" key="3">
    <source>
        <dbReference type="Proteomes" id="UP000321287"/>
    </source>
</evidence>
<dbReference type="GO" id="GO:0006109">
    <property type="term" value="P:regulation of carbohydrate metabolic process"/>
    <property type="evidence" value="ECO:0007669"/>
    <property type="project" value="InterPro"/>
</dbReference>
<keyword evidence="2" id="KW-0808">Transferase</keyword>
<dbReference type="Gene3D" id="3.40.50.300">
    <property type="entry name" value="P-loop containing nucleotide triphosphate hydrolases"/>
    <property type="match status" value="1"/>
</dbReference>